<keyword evidence="5" id="KW-0862">Zinc</keyword>
<dbReference type="InterPro" id="IPR027470">
    <property type="entry name" value="Cation_efflux_CTD"/>
</dbReference>
<keyword evidence="3" id="KW-0813">Transport</keyword>
<keyword evidence="4 9" id="KW-0812">Transmembrane</keyword>
<dbReference type="EMBL" id="CAJHNH020008456">
    <property type="protein sequence ID" value="CAG5135797.1"/>
    <property type="molecule type" value="Genomic_DNA"/>
</dbReference>
<dbReference type="Pfam" id="PF16916">
    <property type="entry name" value="ZT_dimer"/>
    <property type="match status" value="1"/>
</dbReference>
<accession>A0A8S4A217</accession>
<dbReference type="GO" id="GO:0005385">
    <property type="term" value="F:zinc ion transmembrane transporter activity"/>
    <property type="evidence" value="ECO:0007669"/>
    <property type="project" value="TreeGrafter"/>
</dbReference>
<dbReference type="GO" id="GO:0006882">
    <property type="term" value="P:intracellular zinc ion homeostasis"/>
    <property type="evidence" value="ECO:0007669"/>
    <property type="project" value="TreeGrafter"/>
</dbReference>
<keyword evidence="7 9" id="KW-0472">Membrane</keyword>
<evidence type="ECO:0000256" key="5">
    <source>
        <dbReference type="ARBA" id="ARBA00022833"/>
    </source>
</evidence>
<dbReference type="InterPro" id="IPR058533">
    <property type="entry name" value="Cation_efflux_TM"/>
</dbReference>
<comment type="caution">
    <text evidence="12">The sequence shown here is derived from an EMBL/GenBank/DDBJ whole genome shotgun (WGS) entry which is preliminary data.</text>
</comment>
<dbReference type="PANTHER" id="PTHR45820:SF4">
    <property type="entry name" value="ZINC TRANSPORTER 63C, ISOFORM F"/>
    <property type="match status" value="1"/>
</dbReference>
<feature type="domain" description="Cation efflux protein transmembrane" evidence="10">
    <location>
        <begin position="12"/>
        <end position="336"/>
    </location>
</feature>
<dbReference type="NCBIfam" id="TIGR01297">
    <property type="entry name" value="CDF"/>
    <property type="match status" value="1"/>
</dbReference>
<dbReference type="InterPro" id="IPR036837">
    <property type="entry name" value="Cation_efflux_CTD_sf"/>
</dbReference>
<feature type="region of interest" description="Disordered" evidence="8">
    <location>
        <begin position="139"/>
        <end position="238"/>
    </location>
</feature>
<dbReference type="PANTHER" id="PTHR45820">
    <property type="entry name" value="FI23527P1"/>
    <property type="match status" value="1"/>
</dbReference>
<dbReference type="GO" id="GO:0016020">
    <property type="term" value="C:membrane"/>
    <property type="evidence" value="ECO:0007669"/>
    <property type="project" value="UniProtKB-SubCell"/>
</dbReference>
<feature type="transmembrane region" description="Helical" evidence="9">
    <location>
        <begin position="12"/>
        <end position="30"/>
    </location>
</feature>
<organism evidence="12 13">
    <name type="scientific">Candidula unifasciata</name>
    <dbReference type="NCBI Taxonomy" id="100452"/>
    <lineage>
        <taxon>Eukaryota</taxon>
        <taxon>Metazoa</taxon>
        <taxon>Spiralia</taxon>
        <taxon>Lophotrochozoa</taxon>
        <taxon>Mollusca</taxon>
        <taxon>Gastropoda</taxon>
        <taxon>Heterobranchia</taxon>
        <taxon>Euthyneura</taxon>
        <taxon>Panpulmonata</taxon>
        <taxon>Eupulmonata</taxon>
        <taxon>Stylommatophora</taxon>
        <taxon>Helicina</taxon>
        <taxon>Helicoidea</taxon>
        <taxon>Geomitridae</taxon>
        <taxon>Candidula</taxon>
    </lineage>
</organism>
<evidence type="ECO:0000259" key="11">
    <source>
        <dbReference type="Pfam" id="PF16916"/>
    </source>
</evidence>
<evidence type="ECO:0000256" key="4">
    <source>
        <dbReference type="ARBA" id="ARBA00022692"/>
    </source>
</evidence>
<dbReference type="GO" id="GO:0010312">
    <property type="term" value="P:detoxification of zinc ion"/>
    <property type="evidence" value="ECO:0007669"/>
    <property type="project" value="TreeGrafter"/>
</dbReference>
<evidence type="ECO:0000256" key="3">
    <source>
        <dbReference type="ARBA" id="ARBA00022448"/>
    </source>
</evidence>
<evidence type="ECO:0000313" key="13">
    <source>
        <dbReference type="Proteomes" id="UP000678393"/>
    </source>
</evidence>
<keyword evidence="13" id="KW-1185">Reference proteome</keyword>
<name>A0A8S4A217_9EUPU</name>
<dbReference type="Pfam" id="PF01545">
    <property type="entry name" value="Cation_efflux"/>
    <property type="match status" value="1"/>
</dbReference>
<evidence type="ECO:0000313" key="12">
    <source>
        <dbReference type="EMBL" id="CAG5135797.1"/>
    </source>
</evidence>
<dbReference type="Proteomes" id="UP000678393">
    <property type="component" value="Unassembled WGS sequence"/>
</dbReference>
<evidence type="ECO:0000256" key="2">
    <source>
        <dbReference type="ARBA" id="ARBA00008873"/>
    </source>
</evidence>
<sequence length="538" mass="58546">MCKFSKTCRLMCMLLLTSIFFLLEIVVGYLTNSVALIADSFHMLSDVVALVVAFASVRISKWPSKRNTYGWVRAEILGALVNAVFLLALCFSITVEAFKRLVKVEQVEEPILMLIVGGAGLLVNILGLCLFRGHAHSHGGSGHSHGGHAHSHGGSGHSHGGHAHSHGGSGHSHGGHAHSGKHHRKPHKEYVHSPSLLDSPEGHKHAFEHLSTCHKKTGNDSPQSSEKESLVLSEPTCTSTSLSEDKEIYMSPNANITIEIKKPKLVQSQQLNMRGIFLHVLADALGSVVVIISGLIITLAEGDWRYYVDPSLSIILVIIILGSTIPLLKESAFILLQTVPSHVNVDNIIKELEEMEGIYGVHECHIWQLAGNRIIASAHIRCHGIEEYMTLAANIKKLFHKSGIHSTTIQPEFIDYHDRHAEHKPCVLVCDGIGEHCRSNTCCGDKLSKQNNANNSTDKSVGSSAKRFFNMNNCNSVQPGAASIRSLDMKFSRDGDEVVLEMFDTRKAVIAAAHGTRTQACLCGDVTTLGDHSLPAST</sequence>
<evidence type="ECO:0000256" key="9">
    <source>
        <dbReference type="SAM" id="Phobius"/>
    </source>
</evidence>
<dbReference type="InterPro" id="IPR002524">
    <property type="entry name" value="Cation_efflux"/>
</dbReference>
<comment type="subcellular location">
    <subcellularLocation>
        <location evidence="1">Membrane</location>
        <topology evidence="1">Multi-pass membrane protein</topology>
    </subcellularLocation>
</comment>
<evidence type="ECO:0008006" key="14">
    <source>
        <dbReference type="Google" id="ProtNLM"/>
    </source>
</evidence>
<feature type="transmembrane region" description="Helical" evidence="9">
    <location>
        <begin position="76"/>
        <end position="98"/>
    </location>
</feature>
<feature type="compositionally biased region" description="Basic residues" evidence="8">
    <location>
        <begin position="173"/>
        <end position="187"/>
    </location>
</feature>
<feature type="transmembrane region" description="Helical" evidence="9">
    <location>
        <begin position="110"/>
        <end position="131"/>
    </location>
</feature>
<reference evidence="12" key="1">
    <citation type="submission" date="2021-04" db="EMBL/GenBank/DDBJ databases">
        <authorList>
            <consortium name="Molecular Ecology Group"/>
        </authorList>
    </citation>
    <scope>NUCLEOTIDE SEQUENCE</scope>
</reference>
<evidence type="ECO:0000256" key="8">
    <source>
        <dbReference type="SAM" id="MobiDB-lite"/>
    </source>
</evidence>
<dbReference type="AlphaFoldDB" id="A0A8S4A217"/>
<feature type="domain" description="Cation efflux protein cytoplasmic" evidence="11">
    <location>
        <begin position="340"/>
        <end position="412"/>
    </location>
</feature>
<proteinExistence type="inferred from homology"/>
<comment type="similarity">
    <text evidence="2">Belongs to the cation diffusion facilitator (CDF) transporter (TC 2.A.4) family. SLC30A subfamily.</text>
</comment>
<feature type="transmembrane region" description="Helical" evidence="9">
    <location>
        <begin position="311"/>
        <end position="328"/>
    </location>
</feature>
<keyword evidence="6 9" id="KW-1133">Transmembrane helix</keyword>
<dbReference type="OrthoDB" id="29444at2759"/>
<evidence type="ECO:0000259" key="10">
    <source>
        <dbReference type="Pfam" id="PF01545"/>
    </source>
</evidence>
<gene>
    <name evidence="12" type="ORF">CUNI_LOCUS21355</name>
</gene>
<feature type="transmembrane region" description="Helical" evidence="9">
    <location>
        <begin position="36"/>
        <end position="55"/>
    </location>
</feature>
<evidence type="ECO:0000256" key="1">
    <source>
        <dbReference type="ARBA" id="ARBA00004141"/>
    </source>
</evidence>
<dbReference type="SUPFAM" id="SSF161111">
    <property type="entry name" value="Cation efflux protein transmembrane domain-like"/>
    <property type="match status" value="1"/>
</dbReference>
<dbReference type="SUPFAM" id="SSF160240">
    <property type="entry name" value="Cation efflux protein cytoplasmic domain-like"/>
    <property type="match status" value="1"/>
</dbReference>
<evidence type="ECO:0000256" key="7">
    <source>
        <dbReference type="ARBA" id="ARBA00023136"/>
    </source>
</evidence>
<protein>
    <recommendedName>
        <fullName evidence="14">Zinc transporter 1</fullName>
    </recommendedName>
</protein>
<evidence type="ECO:0000256" key="6">
    <source>
        <dbReference type="ARBA" id="ARBA00022989"/>
    </source>
</evidence>
<feature type="transmembrane region" description="Helical" evidence="9">
    <location>
        <begin position="276"/>
        <end position="299"/>
    </location>
</feature>
<dbReference type="InterPro" id="IPR027469">
    <property type="entry name" value="Cation_efflux_TMD_sf"/>
</dbReference>
<dbReference type="Gene3D" id="1.20.1510.10">
    <property type="entry name" value="Cation efflux protein transmembrane domain"/>
    <property type="match status" value="2"/>
</dbReference>